<evidence type="ECO:0000313" key="3">
    <source>
        <dbReference type="EMBL" id="CEG61647.1"/>
    </source>
</evidence>
<reference evidence="4 6" key="3">
    <citation type="submission" date="2016-10" db="EMBL/GenBank/DDBJ databases">
        <authorList>
            <person name="Varghese N."/>
            <person name="Submissions S."/>
        </authorList>
    </citation>
    <scope>NUCLEOTIDE SEQUENCE [LARGE SCALE GENOMIC DNA]</scope>
    <source>
        <strain evidence="4 6">ATCC 33218</strain>
    </source>
</reference>
<dbReference type="STRING" id="451.B6N58_04265"/>
<name>A0A098GI41_LEGMI</name>
<dbReference type="EMBL" id="FMVN01000008">
    <property type="protein sequence ID" value="SCY48072.1"/>
    <property type="molecule type" value="Genomic_DNA"/>
</dbReference>
<dbReference type="CDD" id="cd00038">
    <property type="entry name" value="CAP_ED"/>
    <property type="match status" value="1"/>
</dbReference>
<accession>A0A098GI41</accession>
<evidence type="ECO:0000256" key="1">
    <source>
        <dbReference type="SAM" id="Phobius"/>
    </source>
</evidence>
<evidence type="ECO:0000259" key="2">
    <source>
        <dbReference type="PROSITE" id="PS50042"/>
    </source>
</evidence>
<reference evidence="5" key="1">
    <citation type="submission" date="2014-09" db="EMBL/GenBank/DDBJ databases">
        <authorList>
            <person name="Gomez-Valero L."/>
        </authorList>
    </citation>
    <scope>NUCLEOTIDE SEQUENCE [LARGE SCALE GENOMIC DNA]</scope>
    <source>
        <strain evidence="5">ATCC33218</strain>
    </source>
</reference>
<feature type="domain" description="Cyclic nucleotide-binding" evidence="2">
    <location>
        <begin position="120"/>
        <end position="205"/>
    </location>
</feature>
<dbReference type="OrthoDB" id="5657188at2"/>
<sequence length="228" mass="26202">MVITIAFLLAQIILLISYLMTSMLLLRALVCVAQVCFMIATLMFGLQQPGMLSSFIFSILILLINILHIYRLLYAKIPSPIPEAYKVIYENKFKQFLSREFMILMSYAQPKSTTNDYLIQEDIIADVSVLIEGKAWVLMGTNQITELEQNSIIGEISFLTHSTSIASVKAINTVKFCTWTRENLLKLKKQYPNVYYKFYDLLIKSAGEKLRDQNIRGFYLKKTLKIPS</sequence>
<dbReference type="InterPro" id="IPR014710">
    <property type="entry name" value="RmlC-like_jellyroll"/>
</dbReference>
<evidence type="ECO:0000313" key="6">
    <source>
        <dbReference type="Proteomes" id="UP000182998"/>
    </source>
</evidence>
<evidence type="ECO:0000313" key="4">
    <source>
        <dbReference type="EMBL" id="SCY48072.1"/>
    </source>
</evidence>
<dbReference type="PATRIC" id="fig|451.8.peg.2902"/>
<organism evidence="3 5">
    <name type="scientific">Legionella micdadei</name>
    <name type="common">Tatlockia micdadei</name>
    <dbReference type="NCBI Taxonomy" id="451"/>
    <lineage>
        <taxon>Bacteria</taxon>
        <taxon>Pseudomonadati</taxon>
        <taxon>Pseudomonadota</taxon>
        <taxon>Gammaproteobacteria</taxon>
        <taxon>Legionellales</taxon>
        <taxon>Legionellaceae</taxon>
        <taxon>Legionella</taxon>
    </lineage>
</organism>
<keyword evidence="6" id="KW-1185">Reference proteome</keyword>
<dbReference type="PROSITE" id="PS50042">
    <property type="entry name" value="CNMP_BINDING_3"/>
    <property type="match status" value="1"/>
</dbReference>
<dbReference type="AlphaFoldDB" id="A0A098GI41"/>
<gene>
    <name evidence="3" type="ORF">LMI_2379</name>
    <name evidence="4" type="ORF">SAMN02982997_01856</name>
</gene>
<dbReference type="KEGG" id="tmc:LMI_2379"/>
<dbReference type="HOGENOM" id="CLU_1244037_0_0_6"/>
<dbReference type="Proteomes" id="UP000032414">
    <property type="component" value="Chromosome I"/>
</dbReference>
<dbReference type="Gene3D" id="2.60.120.10">
    <property type="entry name" value="Jelly Rolls"/>
    <property type="match status" value="1"/>
</dbReference>
<reference evidence="3" key="2">
    <citation type="submission" date="2014-09" db="EMBL/GenBank/DDBJ databases">
        <authorList>
            <person name="GOMEZ-VALERO Laura"/>
        </authorList>
    </citation>
    <scope>NUCLEOTIDE SEQUENCE</scope>
    <source>
        <strain evidence="3">ATCC33218</strain>
    </source>
</reference>
<evidence type="ECO:0000313" key="5">
    <source>
        <dbReference type="Proteomes" id="UP000032414"/>
    </source>
</evidence>
<keyword evidence="1" id="KW-1133">Transmembrane helix</keyword>
<keyword evidence="1" id="KW-0472">Membrane</keyword>
<dbReference type="Proteomes" id="UP000182998">
    <property type="component" value="Unassembled WGS sequence"/>
</dbReference>
<feature type="transmembrane region" description="Helical" evidence="1">
    <location>
        <begin position="49"/>
        <end position="70"/>
    </location>
</feature>
<dbReference type="EMBL" id="LN614830">
    <property type="protein sequence ID" value="CEG61647.1"/>
    <property type="molecule type" value="Genomic_DNA"/>
</dbReference>
<dbReference type="InterPro" id="IPR018490">
    <property type="entry name" value="cNMP-bd_dom_sf"/>
</dbReference>
<dbReference type="RefSeq" id="WP_045099853.1">
    <property type="nucleotide sequence ID" value="NZ_CP020614.1"/>
</dbReference>
<protein>
    <submittedName>
        <fullName evidence="3">Cyclic nucleotide-binding domain-containing protein</fullName>
    </submittedName>
</protein>
<dbReference type="SUPFAM" id="SSF51206">
    <property type="entry name" value="cAMP-binding domain-like"/>
    <property type="match status" value="1"/>
</dbReference>
<proteinExistence type="predicted"/>
<dbReference type="InterPro" id="IPR000595">
    <property type="entry name" value="cNMP-bd_dom"/>
</dbReference>
<keyword evidence="1" id="KW-0812">Transmembrane</keyword>